<reference evidence="4" key="1">
    <citation type="submission" date="2016-10" db="EMBL/GenBank/DDBJ databases">
        <authorList>
            <person name="Varghese N."/>
            <person name="Submissions S."/>
        </authorList>
    </citation>
    <scope>NUCLEOTIDE SEQUENCE [LARGE SCALE GENOMIC DNA]</scope>
    <source>
        <strain evidence="4">CGMCC 1.8911</strain>
    </source>
</reference>
<dbReference type="GO" id="GO:0016779">
    <property type="term" value="F:nucleotidyltransferase activity"/>
    <property type="evidence" value="ECO:0007669"/>
    <property type="project" value="UniProtKB-KW"/>
</dbReference>
<dbReference type="PANTHER" id="PTHR10953">
    <property type="entry name" value="UBIQUITIN-ACTIVATING ENZYME E1"/>
    <property type="match status" value="1"/>
</dbReference>
<accession>A0A1G9CFP9</accession>
<dbReference type="SUPFAM" id="SSF69572">
    <property type="entry name" value="Activating enzymes of the ubiquitin-like proteins"/>
    <property type="match status" value="1"/>
</dbReference>
<dbReference type="GO" id="GO:0004792">
    <property type="term" value="F:thiosulfate-cyanide sulfurtransferase activity"/>
    <property type="evidence" value="ECO:0007669"/>
    <property type="project" value="TreeGrafter"/>
</dbReference>
<dbReference type="Gene3D" id="3.40.50.720">
    <property type="entry name" value="NAD(P)-binding Rossmann-like Domain"/>
    <property type="match status" value="1"/>
</dbReference>
<gene>
    <name evidence="3" type="ORF">SAMN05216187_109106</name>
</gene>
<dbReference type="OrthoDB" id="9804286at2"/>
<dbReference type="EMBL" id="FNFI01000009">
    <property type="protein sequence ID" value="SDK50480.1"/>
    <property type="molecule type" value="Genomic_DNA"/>
</dbReference>
<dbReference type="GO" id="GO:0008146">
    <property type="term" value="F:sulfotransferase activity"/>
    <property type="evidence" value="ECO:0007669"/>
    <property type="project" value="TreeGrafter"/>
</dbReference>
<protein>
    <submittedName>
        <fullName evidence="3">Adenylyltransferase and sulfurtransferase</fullName>
    </submittedName>
</protein>
<evidence type="ECO:0000259" key="2">
    <source>
        <dbReference type="Pfam" id="PF00899"/>
    </source>
</evidence>
<dbReference type="InterPro" id="IPR045886">
    <property type="entry name" value="ThiF/MoeB/HesA"/>
</dbReference>
<keyword evidence="3" id="KW-0548">Nucleotidyltransferase</keyword>
<dbReference type="CDD" id="cd00757">
    <property type="entry name" value="ThiF_MoeB_HesA_family"/>
    <property type="match status" value="1"/>
</dbReference>
<evidence type="ECO:0000313" key="4">
    <source>
        <dbReference type="Proteomes" id="UP000242700"/>
    </source>
</evidence>
<dbReference type="RefSeq" id="WP_092598843.1">
    <property type="nucleotide sequence ID" value="NZ_FNFI01000009.1"/>
</dbReference>
<dbReference type="STRING" id="586411.SAMN05216187_109106"/>
<sequence>MDNRYSRQLLYKNIGRDGQRLLGEKTAVIVGLGALGSLSSEMLARAGIGKLILVDRDYVEVTNLQRQTLYTEQDAAAQKPKAAAAHEQLSKINSSIDIESHIAHCDAVLLESLAKDADIIIDGTDNFDTRMLINDASFKLGIPWIYAACVEASYSSAAFIPGETPCFRCLTPVLPGATLTCDTAGIISPAVHMAVSQQVTTALKILTGQYSAPYHLHIGNVWDMDYMKIDIGKMTETNCPTCQTRDFPEISRTESNAMKFCGRDMIQVIDERLTENVVTAALEQAGIEFKRTPYFIEFNYGDVRIVSFSNGRLLMHHVVNLNKARTIINQLFG</sequence>
<feature type="domain" description="THIF-type NAD/FAD binding fold" evidence="2">
    <location>
        <begin position="5"/>
        <end position="240"/>
    </location>
</feature>
<evidence type="ECO:0000256" key="1">
    <source>
        <dbReference type="ARBA" id="ARBA00009919"/>
    </source>
</evidence>
<evidence type="ECO:0000313" key="3">
    <source>
        <dbReference type="EMBL" id="SDK50480.1"/>
    </source>
</evidence>
<name>A0A1G9CFP9_9STAP</name>
<dbReference type="Pfam" id="PF00899">
    <property type="entry name" value="ThiF"/>
    <property type="match status" value="1"/>
</dbReference>
<dbReference type="FunFam" id="3.40.50.720:FF:000080">
    <property type="entry name" value="Thiazole biosynthesis adenylyltransferase ThiF"/>
    <property type="match status" value="1"/>
</dbReference>
<dbReference type="AlphaFoldDB" id="A0A1G9CFP9"/>
<dbReference type="InterPro" id="IPR035985">
    <property type="entry name" value="Ubiquitin-activating_enz"/>
</dbReference>
<dbReference type="GO" id="GO:0008641">
    <property type="term" value="F:ubiquitin-like modifier activating enzyme activity"/>
    <property type="evidence" value="ECO:0007669"/>
    <property type="project" value="InterPro"/>
</dbReference>
<dbReference type="Proteomes" id="UP000242700">
    <property type="component" value="Unassembled WGS sequence"/>
</dbReference>
<dbReference type="InterPro" id="IPR000594">
    <property type="entry name" value="ThiF_NAD_FAD-bd"/>
</dbReference>
<dbReference type="PANTHER" id="PTHR10953:SF102">
    <property type="entry name" value="ADENYLYLTRANSFERASE AND SULFURTRANSFERASE MOCS3"/>
    <property type="match status" value="1"/>
</dbReference>
<keyword evidence="3" id="KW-0808">Transferase</keyword>
<organism evidence="3 4">
    <name type="scientific">Jeotgalicoccus aerolatus</name>
    <dbReference type="NCBI Taxonomy" id="709510"/>
    <lineage>
        <taxon>Bacteria</taxon>
        <taxon>Bacillati</taxon>
        <taxon>Bacillota</taxon>
        <taxon>Bacilli</taxon>
        <taxon>Bacillales</taxon>
        <taxon>Staphylococcaceae</taxon>
        <taxon>Jeotgalicoccus</taxon>
    </lineage>
</organism>
<dbReference type="GO" id="GO:0005829">
    <property type="term" value="C:cytosol"/>
    <property type="evidence" value="ECO:0007669"/>
    <property type="project" value="TreeGrafter"/>
</dbReference>
<proteinExistence type="inferred from homology"/>
<comment type="similarity">
    <text evidence="1">Belongs to the HesA/MoeB/ThiF family.</text>
</comment>